<feature type="transmembrane region" description="Helical" evidence="1">
    <location>
        <begin position="36"/>
        <end position="57"/>
    </location>
</feature>
<evidence type="ECO:0000313" key="2">
    <source>
        <dbReference type="EMBL" id="MCW6536571.1"/>
    </source>
</evidence>
<name>A0AA42CVG7_9SPHN</name>
<keyword evidence="1" id="KW-0812">Transmembrane</keyword>
<evidence type="ECO:0000256" key="1">
    <source>
        <dbReference type="SAM" id="Phobius"/>
    </source>
</evidence>
<reference evidence="2" key="1">
    <citation type="submission" date="2022-06" db="EMBL/GenBank/DDBJ databases">
        <title>Sphingomonas sp. nov. isolated from rhizosphere soil of tomato.</title>
        <authorList>
            <person name="Dong H."/>
            <person name="Gao R."/>
        </authorList>
    </citation>
    <scope>NUCLEOTIDE SEQUENCE</scope>
    <source>
        <strain evidence="2">MMSM24</strain>
    </source>
</reference>
<protein>
    <submittedName>
        <fullName evidence="2">Uncharacterized protein</fullName>
    </submittedName>
</protein>
<dbReference type="RefSeq" id="WP_179513244.1">
    <property type="nucleotide sequence ID" value="NZ_JANFAU010000012.1"/>
</dbReference>
<dbReference type="Proteomes" id="UP001165565">
    <property type="component" value="Unassembled WGS sequence"/>
</dbReference>
<sequence length="62" mass="6482">MTDEPNEILAAAAEAKAHEEGASHAKREARKRNWNIGKIGLGVGIGSAAVAAAVLFANRDKK</sequence>
<gene>
    <name evidence="2" type="ORF">NEE01_17475</name>
</gene>
<keyword evidence="1" id="KW-0472">Membrane</keyword>
<proteinExistence type="predicted"/>
<evidence type="ECO:0000313" key="3">
    <source>
        <dbReference type="Proteomes" id="UP001165565"/>
    </source>
</evidence>
<keyword evidence="3" id="KW-1185">Reference proteome</keyword>
<organism evidence="2 3">
    <name type="scientific">Sphingomonas lycopersici</name>
    <dbReference type="NCBI Taxonomy" id="2951807"/>
    <lineage>
        <taxon>Bacteria</taxon>
        <taxon>Pseudomonadati</taxon>
        <taxon>Pseudomonadota</taxon>
        <taxon>Alphaproteobacteria</taxon>
        <taxon>Sphingomonadales</taxon>
        <taxon>Sphingomonadaceae</taxon>
        <taxon>Sphingomonas</taxon>
    </lineage>
</organism>
<dbReference type="EMBL" id="JANFAV010000014">
    <property type="protein sequence ID" value="MCW6536571.1"/>
    <property type="molecule type" value="Genomic_DNA"/>
</dbReference>
<accession>A0AA42CVG7</accession>
<keyword evidence="1" id="KW-1133">Transmembrane helix</keyword>
<dbReference type="AlphaFoldDB" id="A0AA42CVG7"/>
<comment type="caution">
    <text evidence="2">The sequence shown here is derived from an EMBL/GenBank/DDBJ whole genome shotgun (WGS) entry which is preliminary data.</text>
</comment>